<accession>A0A4R3YME7</accession>
<dbReference type="PANTHER" id="PTHR46796:SF6">
    <property type="entry name" value="ARAC SUBFAMILY"/>
    <property type="match status" value="1"/>
</dbReference>
<dbReference type="InterPro" id="IPR018062">
    <property type="entry name" value="HTH_AraC-typ_CS"/>
</dbReference>
<dbReference type="InterPro" id="IPR009057">
    <property type="entry name" value="Homeodomain-like_sf"/>
</dbReference>
<dbReference type="InterPro" id="IPR050204">
    <property type="entry name" value="AraC_XylS_family_regulators"/>
</dbReference>
<dbReference type="GO" id="GO:0003700">
    <property type="term" value="F:DNA-binding transcription factor activity"/>
    <property type="evidence" value="ECO:0007669"/>
    <property type="project" value="InterPro"/>
</dbReference>
<keyword evidence="6" id="KW-1185">Reference proteome</keyword>
<dbReference type="PANTHER" id="PTHR46796">
    <property type="entry name" value="HTH-TYPE TRANSCRIPTIONAL ACTIVATOR RHAS-RELATED"/>
    <property type="match status" value="1"/>
</dbReference>
<dbReference type="PROSITE" id="PS00041">
    <property type="entry name" value="HTH_ARAC_FAMILY_1"/>
    <property type="match status" value="1"/>
</dbReference>
<keyword evidence="2" id="KW-0238">DNA-binding</keyword>
<feature type="domain" description="HTH araC/xylS-type" evidence="4">
    <location>
        <begin position="175"/>
        <end position="272"/>
    </location>
</feature>
<proteinExistence type="predicted"/>
<evidence type="ECO:0000256" key="3">
    <source>
        <dbReference type="ARBA" id="ARBA00023163"/>
    </source>
</evidence>
<dbReference type="InterPro" id="IPR018060">
    <property type="entry name" value="HTH_AraC"/>
</dbReference>
<dbReference type="SMART" id="SM00342">
    <property type="entry name" value="HTH_ARAC"/>
    <property type="match status" value="1"/>
</dbReference>
<evidence type="ECO:0000259" key="4">
    <source>
        <dbReference type="PROSITE" id="PS01124"/>
    </source>
</evidence>
<organism evidence="5 6">
    <name type="scientific">Luteibacter rhizovicinus</name>
    <dbReference type="NCBI Taxonomy" id="242606"/>
    <lineage>
        <taxon>Bacteria</taxon>
        <taxon>Pseudomonadati</taxon>
        <taxon>Pseudomonadota</taxon>
        <taxon>Gammaproteobacteria</taxon>
        <taxon>Lysobacterales</taxon>
        <taxon>Rhodanobacteraceae</taxon>
        <taxon>Luteibacter</taxon>
    </lineage>
</organism>
<dbReference type="OrthoDB" id="9812985at2"/>
<name>A0A4R3YME7_9GAMM</name>
<dbReference type="Pfam" id="PF12833">
    <property type="entry name" value="HTH_18"/>
    <property type="match status" value="1"/>
</dbReference>
<dbReference type="SUPFAM" id="SSF46689">
    <property type="entry name" value="Homeodomain-like"/>
    <property type="match status" value="2"/>
</dbReference>
<evidence type="ECO:0000313" key="6">
    <source>
        <dbReference type="Proteomes" id="UP000295645"/>
    </source>
</evidence>
<evidence type="ECO:0000256" key="1">
    <source>
        <dbReference type="ARBA" id="ARBA00023015"/>
    </source>
</evidence>
<keyword evidence="3" id="KW-0804">Transcription</keyword>
<comment type="caution">
    <text evidence="5">The sequence shown here is derived from an EMBL/GenBank/DDBJ whole genome shotgun (WGS) entry which is preliminary data.</text>
</comment>
<evidence type="ECO:0000256" key="2">
    <source>
        <dbReference type="ARBA" id="ARBA00023125"/>
    </source>
</evidence>
<dbReference type="PRINTS" id="PR00032">
    <property type="entry name" value="HTHARAC"/>
</dbReference>
<dbReference type="Gene3D" id="1.10.10.60">
    <property type="entry name" value="Homeodomain-like"/>
    <property type="match status" value="1"/>
</dbReference>
<reference evidence="5 6" key="1">
    <citation type="submission" date="2019-03" db="EMBL/GenBank/DDBJ databases">
        <title>Above-ground endophytic microbial communities from plants in different locations in the United States.</title>
        <authorList>
            <person name="Frank C."/>
        </authorList>
    </citation>
    <scope>NUCLEOTIDE SEQUENCE [LARGE SCALE GENOMIC DNA]</scope>
    <source>
        <strain evidence="5 6">LP_13_YM</strain>
    </source>
</reference>
<dbReference type="InterPro" id="IPR020449">
    <property type="entry name" value="Tscrpt_reg_AraC-type_HTH"/>
</dbReference>
<dbReference type="Proteomes" id="UP000295645">
    <property type="component" value="Unassembled WGS sequence"/>
</dbReference>
<dbReference type="AlphaFoldDB" id="A0A4R3YME7"/>
<dbReference type="RefSeq" id="WP_132145135.1">
    <property type="nucleotide sequence ID" value="NZ_SMCS01000005.1"/>
</dbReference>
<sequence length="275" mass="30297">MSSFEIDTLLTTDTLTLRNVRCNGMCRHRSAEECVSSTHLVFPYRGVYTRHVGTDQAIADANHVLFFNAGEGYQVAHPVAGGDASLSLSLSDSLLEELAPKTLLHGGADIGFRRQYQRIDPRAQALVALLRHNLENDGIESLEAEALLLTLVCRSLGPRTSREPASTYARRRLADRVKVLLASDLSRRWTLADIAGEIGGSPVYLTQVFSQVEGIPLYRYHLRLRLARALDLIAGYEDLSALAAELGFSSHSHFATAFRQAYGQSPAEFRKSAQP</sequence>
<gene>
    <name evidence="5" type="ORF">EC912_105242</name>
</gene>
<protein>
    <submittedName>
        <fullName evidence="5">AraC family transcriptional regulator</fullName>
    </submittedName>
</protein>
<evidence type="ECO:0000313" key="5">
    <source>
        <dbReference type="EMBL" id="TCV93382.1"/>
    </source>
</evidence>
<dbReference type="EMBL" id="SMCS01000005">
    <property type="protein sequence ID" value="TCV93382.1"/>
    <property type="molecule type" value="Genomic_DNA"/>
</dbReference>
<dbReference type="GO" id="GO:0043565">
    <property type="term" value="F:sequence-specific DNA binding"/>
    <property type="evidence" value="ECO:0007669"/>
    <property type="project" value="InterPro"/>
</dbReference>
<dbReference type="PROSITE" id="PS01124">
    <property type="entry name" value="HTH_ARAC_FAMILY_2"/>
    <property type="match status" value="1"/>
</dbReference>
<keyword evidence="1" id="KW-0805">Transcription regulation</keyword>